<dbReference type="Pfam" id="PF15860">
    <property type="entry name" value="DUF4728"/>
    <property type="match status" value="1"/>
</dbReference>
<comment type="caution">
    <text evidence="2">The sequence shown here is derived from an EMBL/GenBank/DDBJ whole genome shotgun (WGS) entry which is preliminary data.</text>
</comment>
<dbReference type="EMBL" id="VIIS01002159">
    <property type="protein sequence ID" value="KAF0287897.1"/>
    <property type="molecule type" value="Genomic_DNA"/>
</dbReference>
<name>A0A6A4UVY0_AMPAM</name>
<accession>A0A6A4UVY0</accession>
<feature type="transmembrane region" description="Helical" evidence="1">
    <location>
        <begin position="122"/>
        <end position="145"/>
    </location>
</feature>
<feature type="transmembrane region" description="Helical" evidence="1">
    <location>
        <begin position="151"/>
        <end position="176"/>
    </location>
</feature>
<protein>
    <submittedName>
        <fullName evidence="2">Uncharacterized protein</fullName>
    </submittedName>
</protein>
<dbReference type="EMBL" id="VIIS01001637">
    <property type="protein sequence ID" value="KAF0295096.1"/>
    <property type="molecule type" value="Genomic_DNA"/>
</dbReference>
<keyword evidence="4" id="KW-1185">Reference proteome</keyword>
<keyword evidence="1" id="KW-1133">Transmembrane helix</keyword>
<dbReference type="AlphaFoldDB" id="A0A6A4UVY0"/>
<evidence type="ECO:0000313" key="2">
    <source>
        <dbReference type="EMBL" id="KAF0287897.1"/>
    </source>
</evidence>
<evidence type="ECO:0000256" key="1">
    <source>
        <dbReference type="SAM" id="Phobius"/>
    </source>
</evidence>
<evidence type="ECO:0000313" key="4">
    <source>
        <dbReference type="Proteomes" id="UP000440578"/>
    </source>
</evidence>
<gene>
    <name evidence="3" type="ORF">FJT64_007345</name>
    <name evidence="2" type="ORF">FJT64_013733</name>
</gene>
<sequence>MLFSQCAPRCCGCVPLRRGVLAIGAVLLLAHVGFVAAAAALYTLLGDRIRADLLPRLYVVHLLNYTSAEQHAAAVDTTNRYIFILERGLLVVVGLSALGAAASALLLHAARRRVSRLLLPWILLHGCLFLLGTVVVLGGLVFGIIEGNQHWIRYSLASVPAAVLVWYWFVMVFVFYMQIRPSPGRHDPYKMAPLPTSETV</sequence>
<dbReference type="InterPro" id="IPR031720">
    <property type="entry name" value="DUF4728"/>
</dbReference>
<keyword evidence="1" id="KW-0812">Transmembrane</keyword>
<proteinExistence type="predicted"/>
<evidence type="ECO:0000313" key="3">
    <source>
        <dbReference type="EMBL" id="KAF0295096.1"/>
    </source>
</evidence>
<feature type="transmembrane region" description="Helical" evidence="1">
    <location>
        <begin position="20"/>
        <end position="45"/>
    </location>
</feature>
<feature type="transmembrane region" description="Helical" evidence="1">
    <location>
        <begin position="89"/>
        <end position="110"/>
    </location>
</feature>
<organism evidence="2 4">
    <name type="scientific">Amphibalanus amphitrite</name>
    <name type="common">Striped barnacle</name>
    <name type="synonym">Balanus amphitrite</name>
    <dbReference type="NCBI Taxonomy" id="1232801"/>
    <lineage>
        <taxon>Eukaryota</taxon>
        <taxon>Metazoa</taxon>
        <taxon>Ecdysozoa</taxon>
        <taxon>Arthropoda</taxon>
        <taxon>Crustacea</taxon>
        <taxon>Multicrustacea</taxon>
        <taxon>Cirripedia</taxon>
        <taxon>Thoracica</taxon>
        <taxon>Thoracicalcarea</taxon>
        <taxon>Balanomorpha</taxon>
        <taxon>Balanoidea</taxon>
        <taxon>Balanidae</taxon>
        <taxon>Amphibalaninae</taxon>
        <taxon>Amphibalanus</taxon>
    </lineage>
</organism>
<reference evidence="2 4" key="1">
    <citation type="submission" date="2019-07" db="EMBL/GenBank/DDBJ databases">
        <title>Draft genome assembly of a fouling barnacle, Amphibalanus amphitrite (Darwin, 1854): The first reference genome for Thecostraca.</title>
        <authorList>
            <person name="Kim W."/>
        </authorList>
    </citation>
    <scope>NUCLEOTIDE SEQUENCE [LARGE SCALE GENOMIC DNA]</scope>
    <source>
        <strain evidence="2">SNU_AA5</strain>
        <tissue evidence="2">Soma without cirri and trophi</tissue>
    </source>
</reference>
<dbReference type="Proteomes" id="UP000440578">
    <property type="component" value="Unassembled WGS sequence"/>
</dbReference>
<keyword evidence="1" id="KW-0472">Membrane</keyword>